<comment type="catalytic activity">
    <reaction evidence="12 13">
        <text>DNA(n) + a 2'-deoxyribonucleoside 5'-triphosphate = DNA(n+1) + diphosphate</text>
        <dbReference type="Rhea" id="RHEA:22508"/>
        <dbReference type="Rhea" id="RHEA-COMP:17339"/>
        <dbReference type="Rhea" id="RHEA-COMP:17340"/>
        <dbReference type="ChEBI" id="CHEBI:33019"/>
        <dbReference type="ChEBI" id="CHEBI:61560"/>
        <dbReference type="ChEBI" id="CHEBI:173112"/>
        <dbReference type="EC" id="2.7.7.7"/>
    </reaction>
</comment>
<dbReference type="GO" id="GO:0003677">
    <property type="term" value="F:DNA binding"/>
    <property type="evidence" value="ECO:0007669"/>
    <property type="project" value="UniProtKB-UniRule"/>
</dbReference>
<dbReference type="GO" id="GO:0003887">
    <property type="term" value="F:DNA-directed DNA polymerase activity"/>
    <property type="evidence" value="ECO:0007669"/>
    <property type="project" value="UniProtKB-UniRule"/>
</dbReference>
<evidence type="ECO:0000256" key="7">
    <source>
        <dbReference type="ARBA" id="ARBA00022722"/>
    </source>
</evidence>
<dbReference type="Gene3D" id="3.30.1900.20">
    <property type="match status" value="2"/>
</dbReference>
<keyword evidence="9 13" id="KW-0269">Exonuclease</keyword>
<reference evidence="16" key="1">
    <citation type="submission" date="2022-10" db="EMBL/GenBank/DDBJ databases">
        <title>Description of Fervidibacillus gen. nov. in the family Fervidibacillaceae fam. nov. with two species, Fervidibacillus albus sp. nov., and Fervidibacillus halotolerans sp. nov., isolated from tidal flat sediments.</title>
        <authorList>
            <person name="Kwon K.K."/>
            <person name="Yang S.-H."/>
        </authorList>
    </citation>
    <scope>NUCLEOTIDE SEQUENCE</scope>
    <source>
        <strain evidence="16">JCM 19140</strain>
    </source>
</reference>
<evidence type="ECO:0000256" key="11">
    <source>
        <dbReference type="ARBA" id="ARBA00025611"/>
    </source>
</evidence>
<dbReference type="GO" id="GO:0005737">
    <property type="term" value="C:cytoplasm"/>
    <property type="evidence" value="ECO:0007669"/>
    <property type="project" value="UniProtKB-SubCell"/>
</dbReference>
<comment type="subcellular location">
    <subcellularLocation>
        <location evidence="2 13">Cytoplasm</location>
    </subcellularLocation>
</comment>
<dbReference type="InterPro" id="IPR044923">
    <property type="entry name" value="PolC_middle_finger_sf"/>
</dbReference>
<dbReference type="InterPro" id="IPR003141">
    <property type="entry name" value="Pol/His_phosphatase_N"/>
</dbReference>
<dbReference type="InterPro" id="IPR004805">
    <property type="entry name" value="DnaE2/DnaE/PolC"/>
</dbReference>
<comment type="caution">
    <text evidence="16">The sequence shown here is derived from an EMBL/GenBank/DDBJ whole genome shotgun (WGS) entry which is preliminary data.</text>
</comment>
<keyword evidence="8 13" id="KW-0378">Hydrolase</keyword>
<dbReference type="NCBIfam" id="NF001688">
    <property type="entry name" value="PRK00448.1"/>
    <property type="match status" value="1"/>
</dbReference>
<dbReference type="Gene3D" id="1.10.150.870">
    <property type="match status" value="1"/>
</dbReference>
<feature type="domain" description="Exonuclease" evidence="14">
    <location>
        <begin position="425"/>
        <end position="591"/>
    </location>
</feature>
<dbReference type="Gene3D" id="6.10.140.1510">
    <property type="match status" value="1"/>
</dbReference>
<dbReference type="FunFam" id="3.30.420.10:FF:000045">
    <property type="entry name" value="3'-5' exonuclease DinG"/>
    <property type="match status" value="1"/>
</dbReference>
<keyword evidence="17" id="KW-1185">Reference proteome</keyword>
<proteinExistence type="inferred from homology"/>
<comment type="function">
    <text evidence="1 13">Required for replicative DNA synthesis. This DNA polymerase also exhibits 3' to 5' exonuclease activity.</text>
</comment>
<comment type="similarity">
    <text evidence="13">Belongs to the DNA polymerase type-C family. PolC subfamily.</text>
</comment>
<accession>A0AAE3LP78</accession>
<evidence type="ECO:0000256" key="3">
    <source>
        <dbReference type="ARBA" id="ARBA00022490"/>
    </source>
</evidence>
<evidence type="ECO:0000256" key="4">
    <source>
        <dbReference type="ARBA" id="ARBA00022679"/>
    </source>
</evidence>
<dbReference type="EC" id="2.7.7.7" evidence="13"/>
<dbReference type="Pfam" id="PF02811">
    <property type="entry name" value="PHP"/>
    <property type="match status" value="2"/>
</dbReference>
<keyword evidence="3 13" id="KW-0963">Cytoplasm</keyword>
<evidence type="ECO:0000256" key="10">
    <source>
        <dbReference type="ARBA" id="ARBA00022932"/>
    </source>
</evidence>
<dbReference type="Pfam" id="PF14480">
    <property type="entry name" value="DNA_pol3_a_NI"/>
    <property type="match status" value="1"/>
</dbReference>
<evidence type="ECO:0000256" key="2">
    <source>
        <dbReference type="ARBA" id="ARBA00004496"/>
    </source>
</evidence>
<keyword evidence="10 13" id="KW-0239">DNA-directed DNA polymerase</keyword>
<evidence type="ECO:0000256" key="12">
    <source>
        <dbReference type="ARBA" id="ARBA00049244"/>
    </source>
</evidence>
<keyword evidence="5 13" id="KW-0548">Nucleotidyltransferase</keyword>
<dbReference type="Gene3D" id="3.20.20.140">
    <property type="entry name" value="Metal-dependent hydrolases"/>
    <property type="match status" value="1"/>
</dbReference>
<dbReference type="Gene3D" id="1.10.150.700">
    <property type="entry name" value="PolC, middle finger domain"/>
    <property type="match status" value="1"/>
</dbReference>
<dbReference type="PANTHER" id="PTHR32294">
    <property type="entry name" value="DNA POLYMERASE III SUBUNIT ALPHA"/>
    <property type="match status" value="1"/>
</dbReference>
<sequence length="1441" mass="162994">MNDVSAGNKERFQLLLQQIDMANDRYFPYLKNGQIEKLVIEKKLRKWEFHFFIEAVLPFEVFQELYTRLKTAFQHIADVSFVLNTENKQINEKLIGDYWRFAIQQLDGMSPALLSLLNEQLPKIVGNKIVVNSRNEAEALTLKKKYAQLILDTYITSGFPTLQFDVETDYQGNSKEFEQFLAEKQREDEERAKQAVTEIQRKQEQATQSVDEESGPLVIGYQIQGGQDFKTLDEITDEERRIVVEGYVFACETKVLRSGRTLLEFKITDYTNSILVKMFSKDNKEDAAKLNRMKKGMWVRVRGNIQNDTFVRDLVMMANDINEISGKQRVDTAPEGEKRVELHLHTPMSQMDAVSSVSALVAQASKWGHKAIAITDHGVAQSFPEAFNASKKHGIKVLYGMEANIVDDGVPMAYNPKHELLSDATYVVFDVETTGLSAVYNKIIELAAVKIRNGEIIDRFESFANPNHLLSAFTIELTGITDEMVKNAPEPEEVLRNFYQWSGDAILVAHNASFDTGFLNAGYQKIGYGKFTNPVIDTLELSRFIFPDMKNHRLNTLAKKLNVELTQHHRAIYDAEATGYILIKLLKLAEEKGAIYHDELNAYGKNDTSYKRSRPFHSVLLAQNAVGLKNLFKLISFSNVNYFYRVPRIPRSLLIEYREGIIVGSGCDKGEVFEAAQQKSIEEVEEVAKFYDYLEIHPKEVYAPLLEMDIIQGEQQLEDIMKKIVKVGENLNIPVVATGNVHYLNPEDKIYRKILINSQGGANPLNRHQHPDVHFRTTDEMLQAFSFLGAEKAKEIVVENSNKIADMIEEVKPIRDELYTPKIEGAEDEVRSKSYEMARNIYGDPLPEIVEARLEKELKSIIGHGFAVIYLIAHKLVKKSLDDGYLVGSRGSVGSSLVATMTEITEVNPLPPHYVCPNCKQSEFFNDGSVGSGFDLPDKDCPNCGTKYKKDGHDIPFETFLGFKGDKVPDIDLNFSGDYQPRAHNYTKVLFGEDYVYRAGTIGTVADKTAYGYVRGYAEDNQVVYRGAEMERLSQGLTGVKRTTGQHPGGIIVVPDYMDVFDFTPIQFPADAQDSEWKTTHFDFHSIHDNVLKLDILGHDDPTVIRMLQDLSGIDPKTIPTDDPEVMKIFSSTESLGVSEEQILSKTGTLGIPEFGTRFVRQMLEETKPTTFSELVQISGLSHGTDVWLGNAQELIQNKTCTLSEVIGCRDDIMVYLIYQGLEPSLAFKIMESVRKGKGLTEDMEAEMRKEKVPEWYIDSCKKIKYMFPKAHAAAYVLMAVRIAYFKVHHPLLYYATYFTVRAEDFDLDAMINGSNAIKKKMKEINDKGLDASTKEKSLLTVLELALEMCERGYSFQKVDLYRSSASEFIIDGNTLIPPFNAIPGLGTNAAMNIVNARKAGEFLSKEDLQQRGKVSKTIMEYLDNHGCLESLPEQNQLSLF</sequence>
<gene>
    <name evidence="13" type="primary">polC</name>
    <name evidence="16" type="ORF">OEV98_00665</name>
</gene>
<evidence type="ECO:0000313" key="16">
    <source>
        <dbReference type="EMBL" id="MCU9612069.1"/>
    </source>
</evidence>
<dbReference type="SUPFAM" id="SSF53098">
    <property type="entry name" value="Ribonuclease H-like"/>
    <property type="match status" value="1"/>
</dbReference>
<dbReference type="GO" id="GO:0006261">
    <property type="term" value="P:DNA-templated DNA replication"/>
    <property type="evidence" value="ECO:0007669"/>
    <property type="project" value="UniProtKB-UniRule"/>
</dbReference>
<organism evidence="16 17">
    <name type="scientific">Perspicuibacillus lycopersici</name>
    <dbReference type="NCBI Taxonomy" id="1325689"/>
    <lineage>
        <taxon>Bacteria</taxon>
        <taxon>Bacillati</taxon>
        <taxon>Bacillota</taxon>
        <taxon>Bacilli</taxon>
        <taxon>Bacillales</taxon>
        <taxon>Bacillaceae</taxon>
        <taxon>Perspicuibacillus</taxon>
    </lineage>
</organism>
<dbReference type="NCBIfam" id="TIGR00573">
    <property type="entry name" value="dnaq"/>
    <property type="match status" value="1"/>
</dbReference>
<evidence type="ECO:0000256" key="9">
    <source>
        <dbReference type="ARBA" id="ARBA00022839"/>
    </source>
</evidence>
<dbReference type="InterPro" id="IPR012337">
    <property type="entry name" value="RNaseH-like_sf"/>
</dbReference>
<dbReference type="SMART" id="SM00481">
    <property type="entry name" value="POLIIIAc"/>
    <property type="match status" value="1"/>
</dbReference>
<dbReference type="InterPro" id="IPR006054">
    <property type="entry name" value="DnaQ"/>
</dbReference>
<dbReference type="InterPro" id="IPR004365">
    <property type="entry name" value="NA-bd_OB_tRNA"/>
</dbReference>
<dbReference type="PANTHER" id="PTHR32294:SF5">
    <property type="entry name" value="DNA POLYMERASE III POLC-TYPE"/>
    <property type="match status" value="1"/>
</dbReference>
<dbReference type="SUPFAM" id="SSF50249">
    <property type="entry name" value="Nucleic acid-binding proteins"/>
    <property type="match status" value="1"/>
</dbReference>
<name>A0AAE3LP78_9BACI</name>
<dbReference type="InterPro" id="IPR012340">
    <property type="entry name" value="NA-bd_OB-fold"/>
</dbReference>
<dbReference type="CDD" id="cd07435">
    <property type="entry name" value="PHP_PolIIIA_POLC"/>
    <property type="match status" value="1"/>
</dbReference>
<dbReference type="InterPro" id="IPR013520">
    <property type="entry name" value="Ribonucl_H"/>
</dbReference>
<dbReference type="HAMAP" id="MF_00356">
    <property type="entry name" value="DNApol_PolC"/>
    <property type="match status" value="1"/>
</dbReference>
<evidence type="ECO:0000313" key="17">
    <source>
        <dbReference type="Proteomes" id="UP001209318"/>
    </source>
</evidence>
<dbReference type="InterPro" id="IPR011708">
    <property type="entry name" value="DNA_pol3_alpha_NTPase_dom"/>
</dbReference>
<dbReference type="Pfam" id="PF07733">
    <property type="entry name" value="DNA_pol3_alpha"/>
    <property type="match status" value="2"/>
</dbReference>
<evidence type="ECO:0000256" key="13">
    <source>
        <dbReference type="HAMAP-Rule" id="MF_00356"/>
    </source>
</evidence>
<dbReference type="InterPro" id="IPR028112">
    <property type="entry name" value="DNA_PolC-type_N_I"/>
</dbReference>
<dbReference type="RefSeq" id="WP_263071203.1">
    <property type="nucleotide sequence ID" value="NZ_JAOUSF010000001.1"/>
</dbReference>
<keyword evidence="4 13" id="KW-0808">Transferase</keyword>
<protein>
    <recommendedName>
        <fullName evidence="13">DNA polymerase III PolC-type</fullName>
        <shortName evidence="13">PolIII</shortName>
        <ecNumber evidence="13">2.7.7.7</ecNumber>
    </recommendedName>
</protein>
<keyword evidence="6 13" id="KW-0235">DNA replication</keyword>
<feature type="domain" description="Polymerase/histidinol phosphatase N-terminal" evidence="15">
    <location>
        <begin position="340"/>
        <end position="407"/>
    </location>
</feature>
<dbReference type="InterPro" id="IPR036397">
    <property type="entry name" value="RNaseH_sf"/>
</dbReference>
<dbReference type="Pfam" id="PF17657">
    <property type="entry name" value="DNA_pol3_finger"/>
    <property type="match status" value="1"/>
</dbReference>
<dbReference type="GO" id="GO:0008408">
    <property type="term" value="F:3'-5' exonuclease activity"/>
    <property type="evidence" value="ECO:0007669"/>
    <property type="project" value="UniProtKB-UniRule"/>
</dbReference>
<keyword evidence="7 13" id="KW-0540">Nuclease</keyword>
<evidence type="ECO:0000256" key="8">
    <source>
        <dbReference type="ARBA" id="ARBA00022801"/>
    </source>
</evidence>
<evidence type="ECO:0000259" key="14">
    <source>
        <dbReference type="SMART" id="SM00479"/>
    </source>
</evidence>
<dbReference type="CDD" id="cd06127">
    <property type="entry name" value="DEDDh"/>
    <property type="match status" value="1"/>
</dbReference>
<evidence type="ECO:0000256" key="1">
    <source>
        <dbReference type="ARBA" id="ARBA00003452"/>
    </source>
</evidence>
<dbReference type="InterPro" id="IPR004013">
    <property type="entry name" value="PHP_dom"/>
</dbReference>
<dbReference type="InterPro" id="IPR006308">
    <property type="entry name" value="Pol_III_a_PolC-type_gram_pos"/>
</dbReference>
<dbReference type="Gene3D" id="3.30.420.10">
    <property type="entry name" value="Ribonuclease H-like superfamily/Ribonuclease H"/>
    <property type="match status" value="1"/>
</dbReference>
<dbReference type="NCBIfam" id="TIGR01405">
    <property type="entry name" value="polC_Gram_pos"/>
    <property type="match status" value="1"/>
</dbReference>
<dbReference type="CDD" id="cd04484">
    <property type="entry name" value="polC_OBF"/>
    <property type="match status" value="1"/>
</dbReference>
<dbReference type="InterPro" id="IPR040982">
    <property type="entry name" value="DNA_pol3_finger"/>
</dbReference>
<dbReference type="SMART" id="SM00479">
    <property type="entry name" value="EXOIII"/>
    <property type="match status" value="1"/>
</dbReference>
<dbReference type="EMBL" id="JAOUSF010000001">
    <property type="protein sequence ID" value="MCU9612069.1"/>
    <property type="molecule type" value="Genomic_DNA"/>
</dbReference>
<evidence type="ECO:0000256" key="6">
    <source>
        <dbReference type="ARBA" id="ARBA00022705"/>
    </source>
</evidence>
<dbReference type="Pfam" id="PF01336">
    <property type="entry name" value="tRNA_anti-codon"/>
    <property type="match status" value="1"/>
</dbReference>
<dbReference type="InterPro" id="IPR024754">
    <property type="entry name" value="DNA_PolC-like_N_II"/>
</dbReference>
<dbReference type="Pfam" id="PF14579">
    <property type="entry name" value="HHH_6"/>
    <property type="match status" value="1"/>
</dbReference>
<dbReference type="Pfam" id="PF00929">
    <property type="entry name" value="RNase_T"/>
    <property type="match status" value="1"/>
</dbReference>
<evidence type="ECO:0000259" key="15">
    <source>
        <dbReference type="SMART" id="SM00481"/>
    </source>
</evidence>
<dbReference type="Proteomes" id="UP001209318">
    <property type="component" value="Unassembled WGS sequence"/>
</dbReference>
<dbReference type="Pfam" id="PF11490">
    <property type="entry name" value="DNA_pol3_a_NII"/>
    <property type="match status" value="1"/>
</dbReference>
<dbReference type="InterPro" id="IPR029460">
    <property type="entry name" value="DNAPol_HHH"/>
</dbReference>
<evidence type="ECO:0000256" key="5">
    <source>
        <dbReference type="ARBA" id="ARBA00022695"/>
    </source>
</evidence>
<comment type="function">
    <text evidence="11">DNA polymerase III is a complex, multichain enzyme responsible for most of the replicative synthesis in bacteria. This DNA polymerase also exhibits 3' to 5' exonuclease activity. The alpha chain is the DNA polymerase.</text>
</comment>
<dbReference type="Gene3D" id="2.40.50.140">
    <property type="entry name" value="Nucleic acid-binding proteins"/>
    <property type="match status" value="1"/>
</dbReference>